<feature type="domain" description="Novel STAND NTPase 1" evidence="5">
    <location>
        <begin position="535"/>
        <end position="1002"/>
    </location>
</feature>
<dbReference type="InterPro" id="IPR029030">
    <property type="entry name" value="Caspase-like_dom_sf"/>
</dbReference>
<feature type="repeat" description="WD" evidence="3">
    <location>
        <begin position="1443"/>
        <end position="1475"/>
    </location>
</feature>
<dbReference type="PROSITE" id="PS50082">
    <property type="entry name" value="WD_REPEATS_2"/>
    <property type="match status" value="14"/>
</dbReference>
<evidence type="ECO:0000256" key="2">
    <source>
        <dbReference type="ARBA" id="ARBA00022737"/>
    </source>
</evidence>
<dbReference type="PANTHER" id="PTHR19848:SF8">
    <property type="entry name" value="F-BOX AND WD REPEAT DOMAIN CONTAINING 7"/>
    <property type="match status" value="1"/>
</dbReference>
<name>A0ABR8CPI7_9NOST</name>
<protein>
    <submittedName>
        <fullName evidence="6">Caspase family protein</fullName>
    </submittedName>
</protein>
<dbReference type="EMBL" id="JACJRF010000012">
    <property type="protein sequence ID" value="MBD2344390.1"/>
    <property type="molecule type" value="Genomic_DNA"/>
</dbReference>
<keyword evidence="1 3" id="KW-0853">WD repeat</keyword>
<dbReference type="RefSeq" id="WP_190406841.1">
    <property type="nucleotide sequence ID" value="NZ_JACJRF010000012.1"/>
</dbReference>
<dbReference type="SMART" id="SM00320">
    <property type="entry name" value="WD40"/>
    <property type="match status" value="14"/>
</dbReference>
<evidence type="ECO:0000313" key="6">
    <source>
        <dbReference type="EMBL" id="MBD2344390.1"/>
    </source>
</evidence>
<keyword evidence="2" id="KW-0677">Repeat</keyword>
<dbReference type="InterPro" id="IPR011600">
    <property type="entry name" value="Pept_C14_caspase"/>
</dbReference>
<feature type="repeat" description="WD" evidence="3">
    <location>
        <begin position="1189"/>
        <end position="1230"/>
    </location>
</feature>
<dbReference type="Gene3D" id="2.130.10.10">
    <property type="entry name" value="YVTN repeat-like/Quinoprotein amine dehydrogenase"/>
    <property type="match status" value="5"/>
</dbReference>
<evidence type="ECO:0000256" key="1">
    <source>
        <dbReference type="ARBA" id="ARBA00022574"/>
    </source>
</evidence>
<dbReference type="Proteomes" id="UP000607281">
    <property type="component" value="Unassembled WGS sequence"/>
</dbReference>
<evidence type="ECO:0000259" key="5">
    <source>
        <dbReference type="Pfam" id="PF20703"/>
    </source>
</evidence>
<feature type="repeat" description="WD" evidence="3">
    <location>
        <begin position="1696"/>
        <end position="1737"/>
    </location>
</feature>
<reference evidence="6 7" key="1">
    <citation type="journal article" date="2020" name="ISME J.">
        <title>Comparative genomics reveals insights into cyanobacterial evolution and habitat adaptation.</title>
        <authorList>
            <person name="Chen M.Y."/>
            <person name="Teng W.K."/>
            <person name="Zhao L."/>
            <person name="Hu C.X."/>
            <person name="Zhou Y.K."/>
            <person name="Han B.P."/>
            <person name="Song L.R."/>
            <person name="Shu W.S."/>
        </authorList>
    </citation>
    <scope>NUCLEOTIDE SEQUENCE [LARGE SCALE GENOMIC DNA]</scope>
    <source>
        <strain evidence="6 7">FACHB-260</strain>
    </source>
</reference>
<dbReference type="Pfam" id="PF20703">
    <property type="entry name" value="nSTAND1"/>
    <property type="match status" value="1"/>
</dbReference>
<dbReference type="Gene3D" id="3.40.50.300">
    <property type="entry name" value="P-loop containing nucleotide triphosphate hydrolases"/>
    <property type="match status" value="1"/>
</dbReference>
<dbReference type="InterPro" id="IPR049052">
    <property type="entry name" value="nSTAND1"/>
</dbReference>
<feature type="repeat" description="WD" evidence="3">
    <location>
        <begin position="1242"/>
        <end position="1276"/>
    </location>
</feature>
<feature type="repeat" description="WD" evidence="3">
    <location>
        <begin position="1612"/>
        <end position="1653"/>
    </location>
</feature>
<sequence>MPRAVATSSLNQTKNTVAPKLWLLLVGVNEYQDQQLPCLRYSAIDCQVLAEALTSATQEQFSQKQIQIHHDFAKDLPLLADVCTSLQQITASAQPADTILFYFSGHGVLQPNTQQAYLCLADTQKDDLENTGLAVQELLQFLSNSGVQNQLVWLDACHSGGMTLRGLNPTPQLVAVLQQRAANSKGFYALLSCDTDQQSWEFPELGHGVFTYYLMRGLRGDAADHQGVISADGLYRYVYHQTLQYIDKTNQQLRLINQQKRGKGDTELYSEYPLQTPKRIVEGIGELIIGRMGAIAPILTQRKALIIEGISGSQVALDFCKILGKSGNFTLEYLTRSTTTTTQNIRETIKECLRSHNQLPQYKTTEPVTVLLYLRGRLEETPTGEAALVLLDDIWLSRSWIKQQLRRSSVTQQIIILDCPDQTNSVYLQDWVEDLQLSSDTGQCIIAAACPKNNPEIFAQALIETLKAASAPIGLSVATWITQLQIHLATQTPTTPSLPLHIWLSGTQGVIEIIPAITSARSNQKSVAFDLKICPYRGLQAFGEEDTQYFYGRESLIQQLISRLAHKPFLAVVGASGSGKSSIVQAGLIAQLRPGKQLPGSDSWLIKSIRPGARPLEALAQRLGEVKAGEQENNSYSPPSSSSPPTPYNLLEAMLYQGVEGFVYWLRSRPEPMVVLVVDQFEELFTLAPSEDRQRFLELLLGAVEYAADKFKVVVTVRADFISPCLAVPALASLLQQSSVLVPPNLSDDDYRRVIINPAEQVALKVEPGLVEVLLQELNHSAGDLPLLEFVLEQLWEHRQAGELTLAAYQQQIGGIKGALERKAQEIYESLDSKAQECARWIFLSLTQLGEGTEDTRRRIWKSELVVKKYSDELVERTLLALTTAKLVVVNLEEETREEEGPINSTLENFQEWWTRGKGKTSSPTPQSRLVSAASVSDTLCERREPPLSTSSSSVTIEVAHEILIRHWSTLRWWLEENRSRLRSQRQIEQAAALWKHHHQQPDFLLQGIRLAEAEELYVKYTDELSQDVQNFIAACLEARQQQQLEQKKRLRQAQRAVAIISVLGITASGFGGFAYWQKRAAQLREIAALNASSEAFILSNQQLESIIASIKATKELRQVFAPTRDIQIATAATFQQAIANTQEINRLQKHTQQVNAVSFSPNGKIIASASDDNTIKIWDIKGQLITTLKEFQNRVTAIAFSPNGKYLATASADPAIKLYSFNTSCLTLRSIEKCLKLIKTFTGHTDIVTDVSFSPDSKIIASASLDKTVKLWRIDGSLINGWNAHNGWVNSIIFSPDGKHIASGGEDNLVKLWQTLDSKLIKTFTGHKGRITRVKFNPNGNMIASASGDTTIKIWQINGKLLQSLASHNQQVNSIQFNADGQILASAGADSTIKIWHINGQLVKNVLGNGAQFRDVNFSSDNKFIVSASSDKTVRLWQLNYHKSQTSHVNSISFHPDGKKFAAAGWDGKVTIWQKAKSSILSLSTIKTNQNIIEAVSFSHNGKILATASADNTIKLWNNQTQELIKTLTGHQDRVTSISFSHDNQTLASGSADKTIKIWRVSDGKLLRIQTGHNDEVTSVSFSPDGQLLASGSADNTVKIWGVDGNLVKNLTGHGLAIASVKFSPDSQILASASWDNTIKLWQVPDGKLINNLTAHTDGVTSLSFSPDGQILASASADNTIKLWNITNARLLKTLLGHPSKINTVSFSPDGKALVSGGENTGVMMWNLDLDDLMQQGCDRITDYLQHNGNVNPGDGVSPTIGDRSIC</sequence>
<dbReference type="PANTHER" id="PTHR19848">
    <property type="entry name" value="WD40 REPEAT PROTEIN"/>
    <property type="match status" value="1"/>
</dbReference>
<dbReference type="PRINTS" id="PR00320">
    <property type="entry name" value="GPROTEINBRPT"/>
</dbReference>
<dbReference type="InterPro" id="IPR019775">
    <property type="entry name" value="WD40_repeat_CS"/>
</dbReference>
<gene>
    <name evidence="6" type="ORF">H6G18_09550</name>
</gene>
<dbReference type="InterPro" id="IPR015943">
    <property type="entry name" value="WD40/YVTN_repeat-like_dom_sf"/>
</dbReference>
<evidence type="ECO:0000256" key="3">
    <source>
        <dbReference type="PROSITE-ProRule" id="PRU00221"/>
    </source>
</evidence>
<feature type="repeat" description="WD" evidence="3">
    <location>
        <begin position="1487"/>
        <end position="1528"/>
    </location>
</feature>
<dbReference type="InterPro" id="IPR001680">
    <property type="entry name" value="WD40_rpt"/>
</dbReference>
<organism evidence="6 7">
    <name type="scientific">Anabaena subtropica FACHB-260</name>
    <dbReference type="NCBI Taxonomy" id="2692884"/>
    <lineage>
        <taxon>Bacteria</taxon>
        <taxon>Bacillati</taxon>
        <taxon>Cyanobacteriota</taxon>
        <taxon>Cyanophyceae</taxon>
        <taxon>Nostocales</taxon>
        <taxon>Nostocaceae</taxon>
        <taxon>Anabaena</taxon>
    </lineage>
</organism>
<dbReference type="InterPro" id="IPR027417">
    <property type="entry name" value="P-loop_NTPase"/>
</dbReference>
<feature type="repeat" description="WD" evidence="3">
    <location>
        <begin position="1325"/>
        <end position="1359"/>
    </location>
</feature>
<accession>A0ABR8CPI7</accession>
<dbReference type="PROSITE" id="PS00678">
    <property type="entry name" value="WD_REPEATS_1"/>
    <property type="match status" value="3"/>
</dbReference>
<dbReference type="InterPro" id="IPR036322">
    <property type="entry name" value="WD40_repeat_dom_sf"/>
</dbReference>
<feature type="repeat" description="WD" evidence="3">
    <location>
        <begin position="1148"/>
        <end position="1182"/>
    </location>
</feature>
<feature type="repeat" description="WD" evidence="3">
    <location>
        <begin position="1283"/>
        <end position="1324"/>
    </location>
</feature>
<dbReference type="InterPro" id="IPR020472">
    <property type="entry name" value="WD40_PAC1"/>
</dbReference>
<feature type="repeat" description="WD" evidence="3">
    <location>
        <begin position="1529"/>
        <end position="1570"/>
    </location>
</feature>
<keyword evidence="7" id="KW-1185">Reference proteome</keyword>
<feature type="repeat" description="WD" evidence="3">
    <location>
        <begin position="1366"/>
        <end position="1400"/>
    </location>
</feature>
<dbReference type="SUPFAM" id="SSF52129">
    <property type="entry name" value="Caspase-like"/>
    <property type="match status" value="1"/>
</dbReference>
<feature type="repeat" description="WD" evidence="3">
    <location>
        <begin position="1654"/>
        <end position="1695"/>
    </location>
</feature>
<dbReference type="SUPFAM" id="SSF52540">
    <property type="entry name" value="P-loop containing nucleoside triphosphate hydrolases"/>
    <property type="match status" value="1"/>
</dbReference>
<dbReference type="CDD" id="cd00200">
    <property type="entry name" value="WD40"/>
    <property type="match status" value="3"/>
</dbReference>
<feature type="repeat" description="WD" evidence="3">
    <location>
        <begin position="1571"/>
        <end position="1602"/>
    </location>
</feature>
<dbReference type="Pfam" id="PF00400">
    <property type="entry name" value="WD40"/>
    <property type="match status" value="14"/>
</dbReference>
<dbReference type="Pfam" id="PF00656">
    <property type="entry name" value="Peptidase_C14"/>
    <property type="match status" value="1"/>
</dbReference>
<comment type="caution">
    <text evidence="6">The sequence shown here is derived from an EMBL/GenBank/DDBJ whole genome shotgun (WGS) entry which is preliminary data.</text>
</comment>
<dbReference type="SUPFAM" id="SSF50978">
    <property type="entry name" value="WD40 repeat-like"/>
    <property type="match status" value="2"/>
</dbReference>
<evidence type="ECO:0000313" key="7">
    <source>
        <dbReference type="Proteomes" id="UP000607281"/>
    </source>
</evidence>
<proteinExistence type="predicted"/>
<feature type="repeat" description="WD" evidence="3">
    <location>
        <begin position="1407"/>
        <end position="1448"/>
    </location>
</feature>
<feature type="domain" description="Peptidase C14 caspase" evidence="4">
    <location>
        <begin position="23"/>
        <end position="223"/>
    </location>
</feature>
<dbReference type="Gene3D" id="3.40.50.1460">
    <property type="match status" value="1"/>
</dbReference>
<evidence type="ECO:0000259" key="4">
    <source>
        <dbReference type="Pfam" id="PF00656"/>
    </source>
</evidence>
<dbReference type="PROSITE" id="PS50294">
    <property type="entry name" value="WD_REPEATS_REGION"/>
    <property type="match status" value="14"/>
</dbReference>